<name>A0A6L7A692_LEULA</name>
<dbReference type="PANTHER" id="PTHR33734:SF22">
    <property type="entry name" value="MEMBRANE-BOUND LYTIC MUREIN TRANSGLYCOSYLASE D"/>
    <property type="match status" value="1"/>
</dbReference>
<accession>A0A6L7A692</accession>
<feature type="domain" description="LysM" evidence="7">
    <location>
        <begin position="229"/>
        <end position="273"/>
    </location>
</feature>
<dbReference type="Proteomes" id="UP000478636">
    <property type="component" value="Unassembled WGS sequence"/>
</dbReference>
<dbReference type="Pfam" id="PF01476">
    <property type="entry name" value="LysM"/>
    <property type="match status" value="6"/>
</dbReference>
<evidence type="ECO:0000313" key="8">
    <source>
        <dbReference type="EMBL" id="MWN21097.1"/>
    </source>
</evidence>
<organism evidence="8 9">
    <name type="scientific">Leuconostoc lactis</name>
    <dbReference type="NCBI Taxonomy" id="1246"/>
    <lineage>
        <taxon>Bacteria</taxon>
        <taxon>Bacillati</taxon>
        <taxon>Bacillota</taxon>
        <taxon>Bacilli</taxon>
        <taxon>Lactobacillales</taxon>
        <taxon>Lactobacillaceae</taxon>
        <taxon>Leuconostoc</taxon>
    </lineage>
</organism>
<keyword evidence="2" id="KW-0929">Antimicrobial</keyword>
<comment type="similarity">
    <text evidence="1">Belongs to the glycosyl hydrolase 73 family.</text>
</comment>
<dbReference type="EMBL" id="WSZI01000013">
    <property type="protein sequence ID" value="MWN21097.1"/>
    <property type="molecule type" value="Genomic_DNA"/>
</dbReference>
<dbReference type="SMART" id="SM00257">
    <property type="entry name" value="LysM"/>
    <property type="match status" value="6"/>
</dbReference>
<evidence type="ECO:0000256" key="2">
    <source>
        <dbReference type="ARBA" id="ARBA00022529"/>
    </source>
</evidence>
<dbReference type="Gene3D" id="2.10.70.40">
    <property type="entry name" value="peptidoglycan hydrolase"/>
    <property type="match status" value="1"/>
</dbReference>
<evidence type="ECO:0000256" key="5">
    <source>
        <dbReference type="SAM" id="MobiDB-lite"/>
    </source>
</evidence>
<feature type="signal peptide" evidence="6">
    <location>
        <begin position="1"/>
        <end position="24"/>
    </location>
</feature>
<dbReference type="CDD" id="cd00118">
    <property type="entry name" value="LysM"/>
    <property type="match status" value="6"/>
</dbReference>
<feature type="chain" id="PRO_5026838803" description="Peptidoglycan hydrolase" evidence="6">
    <location>
        <begin position="25"/>
        <end position="605"/>
    </location>
</feature>
<dbReference type="PANTHER" id="PTHR33734">
    <property type="entry name" value="LYSM DOMAIN-CONTAINING GPI-ANCHORED PROTEIN 2"/>
    <property type="match status" value="1"/>
</dbReference>
<feature type="domain" description="LysM" evidence="7">
    <location>
        <begin position="26"/>
        <end position="69"/>
    </location>
</feature>
<keyword evidence="6" id="KW-0732">Signal</keyword>
<evidence type="ECO:0000256" key="1">
    <source>
        <dbReference type="ARBA" id="ARBA00010266"/>
    </source>
</evidence>
<dbReference type="GO" id="GO:0031640">
    <property type="term" value="P:killing of cells of another organism"/>
    <property type="evidence" value="ECO:0007669"/>
    <property type="project" value="UniProtKB-KW"/>
</dbReference>
<dbReference type="AlphaFoldDB" id="A0A6L7A692"/>
<evidence type="ECO:0000259" key="7">
    <source>
        <dbReference type="PROSITE" id="PS51782"/>
    </source>
</evidence>
<evidence type="ECO:0000256" key="6">
    <source>
        <dbReference type="SAM" id="SignalP"/>
    </source>
</evidence>
<protein>
    <recommendedName>
        <fullName evidence="4">Peptidoglycan hydrolase</fullName>
    </recommendedName>
</protein>
<feature type="domain" description="LysM" evidence="7">
    <location>
        <begin position="85"/>
        <end position="129"/>
    </location>
</feature>
<feature type="domain" description="LysM" evidence="7">
    <location>
        <begin position="301"/>
        <end position="345"/>
    </location>
</feature>
<feature type="region of interest" description="Disordered" evidence="5">
    <location>
        <begin position="279"/>
        <end position="301"/>
    </location>
</feature>
<dbReference type="Gene3D" id="3.10.350.10">
    <property type="entry name" value="LysM domain"/>
    <property type="match status" value="6"/>
</dbReference>
<dbReference type="RefSeq" id="WP_029509398.1">
    <property type="nucleotide sequence ID" value="NZ_DAITWI010000001.1"/>
</dbReference>
<dbReference type="PROSITE" id="PS51782">
    <property type="entry name" value="LYSM"/>
    <property type="match status" value="6"/>
</dbReference>
<dbReference type="InterPro" id="IPR018392">
    <property type="entry name" value="LysM"/>
</dbReference>
<feature type="domain" description="LysM" evidence="7">
    <location>
        <begin position="371"/>
        <end position="415"/>
    </location>
</feature>
<proteinExistence type="inferred from homology"/>
<dbReference type="Gene3D" id="1.10.530.10">
    <property type="match status" value="1"/>
</dbReference>
<reference evidence="8 9" key="1">
    <citation type="submission" date="2019-12" db="EMBL/GenBank/DDBJ databases">
        <title>Complete genome sequence of Leuconostoc lactis strain AVN1 provides insights into metabolic potential.</title>
        <authorList>
            <person name="Besrour N."/>
            <person name="Najjari A."/>
            <person name="Fhoula I."/>
            <person name="Jaballah S."/>
            <person name="Klibi N."/>
            <person name="Ouzari H.I."/>
        </authorList>
    </citation>
    <scope>NUCLEOTIDE SEQUENCE [LARGE SCALE GENOMIC DNA]</scope>
    <source>
        <strain evidence="8 9">AVN1</strain>
    </source>
</reference>
<feature type="domain" description="LysM" evidence="7">
    <location>
        <begin position="154"/>
        <end position="198"/>
    </location>
</feature>
<evidence type="ECO:0000313" key="9">
    <source>
        <dbReference type="Proteomes" id="UP000478636"/>
    </source>
</evidence>
<dbReference type="Pfam" id="PF01832">
    <property type="entry name" value="Glucosaminidase"/>
    <property type="match status" value="1"/>
</dbReference>
<comment type="caution">
    <text evidence="8">The sequence shown here is derived from an EMBL/GenBank/DDBJ whole genome shotgun (WGS) entry which is preliminary data.</text>
</comment>
<dbReference type="GO" id="GO:0004040">
    <property type="term" value="F:amidase activity"/>
    <property type="evidence" value="ECO:0007669"/>
    <property type="project" value="InterPro"/>
</dbReference>
<keyword evidence="3" id="KW-0081">Bacteriolytic enzyme</keyword>
<dbReference type="GO" id="GO:0042742">
    <property type="term" value="P:defense response to bacterium"/>
    <property type="evidence" value="ECO:0007669"/>
    <property type="project" value="UniProtKB-KW"/>
</dbReference>
<evidence type="ECO:0000256" key="4">
    <source>
        <dbReference type="ARBA" id="ARBA00032108"/>
    </source>
</evidence>
<sequence>MKKSLLVGAVAASMVGVQASTASASTTYRVKPGDTLYDIGLQHNLSVSQLKALNRLNSDTIHPGDVLVLDAEDANKPATPATTAATYTVKSGDTLSRIAAQFKMSVAEIAALNQISNVNAINVGQVLKVNGTTNNTNTSTNQTNTSKPVASNAASYTVKSGDTLSKIAALHQMSLSQLVALNGITNPNLIQVGQVLKVTGATNNAQPSAPAAPTQQPAAPAAPATNTATTYTVKAGDTLSRIAAQFKMNLAQIAALNQISNLNAIRVGQVLKVSNAAGSNNTQNTTQPSAGAPTNTASSTTGYTVKSGDTLSAIAAANGVSLANLLSWNNLSLQAIIYPGQKLTIQNANNATVTTPNAPTSTPTVMPSTNGSYTVKSGDTLYGIAAKLGTNVQTLLSLNGLQLSSTIYVGQVLKTTGAPVAGAGTATSTPTPVTPTVSKPAAANGVSTAGLSAAQAAWLRTAVVDAQAATAGTGVLASVTVAQAILESGWGQSALASAPYHNLFGIKKGYGWAGAVVNMNTSEFENGKWVTVVAPFRAYGSQMASFQDHTNFLLANSRYAANGVINAPNYIAMATGLQAAGYATAPTYASALINLVERYNLQSLD</sequence>
<dbReference type="SMART" id="SM00047">
    <property type="entry name" value="LYZ2"/>
    <property type="match status" value="1"/>
</dbReference>
<dbReference type="InterPro" id="IPR002901">
    <property type="entry name" value="MGlyc_endo_b_GlcNAc-like_dom"/>
</dbReference>
<evidence type="ECO:0000256" key="3">
    <source>
        <dbReference type="ARBA" id="ARBA00022638"/>
    </source>
</evidence>
<dbReference type="InterPro" id="IPR036779">
    <property type="entry name" value="LysM_dom_sf"/>
</dbReference>
<gene>
    <name evidence="8" type="ORF">GQS40_05325</name>
</gene>
<dbReference type="SUPFAM" id="SSF54106">
    <property type="entry name" value="LysM domain"/>
    <property type="match status" value="6"/>
</dbReference>